<dbReference type="Proteomes" id="UP000789739">
    <property type="component" value="Unassembled WGS sequence"/>
</dbReference>
<proteinExistence type="predicted"/>
<gene>
    <name evidence="1" type="ORF">PBRASI_LOCUS5860</name>
</gene>
<evidence type="ECO:0000313" key="1">
    <source>
        <dbReference type="EMBL" id="CAG8566274.1"/>
    </source>
</evidence>
<keyword evidence="2" id="KW-1185">Reference proteome</keyword>
<accession>A0A9N9FX42</accession>
<dbReference type="EMBL" id="CAJVPI010000724">
    <property type="protein sequence ID" value="CAG8566274.1"/>
    <property type="molecule type" value="Genomic_DNA"/>
</dbReference>
<protein>
    <submittedName>
        <fullName evidence="1">6097_t:CDS:1</fullName>
    </submittedName>
</protein>
<sequence length="98" mass="11101">MLAQSLEIGEELLTKVQELIDHMDTSINIAKTMKLYSDNTIGNNNSDEESAPQPGKVALEDAFQYCEEQFEEDIDGSFMTKLRMRILKSSGKEKNNQL</sequence>
<dbReference type="AlphaFoldDB" id="A0A9N9FX42"/>
<organism evidence="1 2">
    <name type="scientific">Paraglomus brasilianum</name>
    <dbReference type="NCBI Taxonomy" id="144538"/>
    <lineage>
        <taxon>Eukaryota</taxon>
        <taxon>Fungi</taxon>
        <taxon>Fungi incertae sedis</taxon>
        <taxon>Mucoromycota</taxon>
        <taxon>Glomeromycotina</taxon>
        <taxon>Glomeromycetes</taxon>
        <taxon>Paraglomerales</taxon>
        <taxon>Paraglomeraceae</taxon>
        <taxon>Paraglomus</taxon>
    </lineage>
</organism>
<reference evidence="1" key="1">
    <citation type="submission" date="2021-06" db="EMBL/GenBank/DDBJ databases">
        <authorList>
            <person name="Kallberg Y."/>
            <person name="Tangrot J."/>
            <person name="Rosling A."/>
        </authorList>
    </citation>
    <scope>NUCLEOTIDE SEQUENCE</scope>
    <source>
        <strain evidence="1">BR232B</strain>
    </source>
</reference>
<comment type="caution">
    <text evidence="1">The sequence shown here is derived from an EMBL/GenBank/DDBJ whole genome shotgun (WGS) entry which is preliminary data.</text>
</comment>
<name>A0A9N9FX42_9GLOM</name>
<evidence type="ECO:0000313" key="2">
    <source>
        <dbReference type="Proteomes" id="UP000789739"/>
    </source>
</evidence>